<dbReference type="Proteomes" id="UP001598112">
    <property type="component" value="Unassembled WGS sequence"/>
</dbReference>
<dbReference type="Gene3D" id="1.10.30.50">
    <property type="match status" value="1"/>
</dbReference>
<protein>
    <submittedName>
        <fullName evidence="2">HNH endonuclease signature motif containing protein</fullName>
    </submittedName>
</protein>
<dbReference type="InterPro" id="IPR003615">
    <property type="entry name" value="HNH_nuc"/>
</dbReference>
<evidence type="ECO:0000313" key="3">
    <source>
        <dbReference type="Proteomes" id="UP001598112"/>
    </source>
</evidence>
<dbReference type="EMBL" id="JBBKXY010000003">
    <property type="protein sequence ID" value="MFD3294155.1"/>
    <property type="molecule type" value="Genomic_DNA"/>
</dbReference>
<evidence type="ECO:0000313" key="2">
    <source>
        <dbReference type="EMBL" id="MFD3294155.1"/>
    </source>
</evidence>
<sequence length="221" mass="25056">MCRGKNICTELGTDTNAWSKESPLPKPEWMNNEVDLFISAVEAFIAGNKNLCLEVISQIRSDEITDWYIEHGQMSGRHRKLQLNITPPETIDISLRDPIRSPAKIQQKVFERDAYHCRYCGGKLISQEFLRSFIKSLNSPLFSRGETNLSTHGIIHITWPVADHVIPWNKGGRTSLDNLVSSCAPCNYGKDGYTIEQLGITDPFERSAKNSSWDGFHNIPY</sequence>
<keyword evidence="2" id="KW-0255">Endonuclease</keyword>
<feature type="domain" description="HNH nuclease" evidence="1">
    <location>
        <begin position="136"/>
        <end position="188"/>
    </location>
</feature>
<dbReference type="GO" id="GO:0004519">
    <property type="term" value="F:endonuclease activity"/>
    <property type="evidence" value="ECO:0007669"/>
    <property type="project" value="UniProtKB-KW"/>
</dbReference>
<keyword evidence="2" id="KW-0540">Nuclease</keyword>
<dbReference type="Pfam" id="PF01844">
    <property type="entry name" value="HNH"/>
    <property type="match status" value="1"/>
</dbReference>
<dbReference type="InterPro" id="IPR002711">
    <property type="entry name" value="HNH"/>
</dbReference>
<evidence type="ECO:0000259" key="1">
    <source>
        <dbReference type="SMART" id="SM00507"/>
    </source>
</evidence>
<gene>
    <name evidence="2" type="ORF">SKC35_10680</name>
</gene>
<dbReference type="PANTHER" id="PTHR33877">
    <property type="entry name" value="SLL1193 PROTEIN"/>
    <property type="match status" value="1"/>
</dbReference>
<proteinExistence type="predicted"/>
<keyword evidence="3" id="KW-1185">Reference proteome</keyword>
<dbReference type="InterPro" id="IPR052892">
    <property type="entry name" value="NA-targeting_endonuclease"/>
</dbReference>
<dbReference type="RefSeq" id="WP_377979364.1">
    <property type="nucleotide sequence ID" value="NZ_JBBKXY010000003.1"/>
</dbReference>
<comment type="caution">
    <text evidence="2">The sequence shown here is derived from an EMBL/GenBank/DDBJ whole genome shotgun (WGS) entry which is preliminary data.</text>
</comment>
<accession>A0ABW6D7Y4</accession>
<organism evidence="2 3">
    <name type="scientific">Aquirufa originis</name>
    <dbReference type="NCBI Taxonomy" id="3096514"/>
    <lineage>
        <taxon>Bacteria</taxon>
        <taxon>Pseudomonadati</taxon>
        <taxon>Bacteroidota</taxon>
        <taxon>Cytophagia</taxon>
        <taxon>Cytophagales</taxon>
        <taxon>Flectobacillaceae</taxon>
        <taxon>Aquirufa</taxon>
    </lineage>
</organism>
<dbReference type="SMART" id="SM00507">
    <property type="entry name" value="HNHc"/>
    <property type="match status" value="1"/>
</dbReference>
<name>A0ABW6D7Y4_9BACT</name>
<keyword evidence="2" id="KW-0378">Hydrolase</keyword>
<reference evidence="2 3" key="1">
    <citation type="submission" date="2024-03" db="EMBL/GenBank/DDBJ databases">
        <title>Aquirufa genome sequencing.</title>
        <authorList>
            <person name="Pitt A."/>
            <person name="Hahn M.W."/>
        </authorList>
    </citation>
    <scope>NUCLEOTIDE SEQUENCE [LARGE SCALE GENOMIC DNA]</scope>
    <source>
        <strain evidence="2 3">KTFRIE-69F</strain>
    </source>
</reference>
<dbReference type="PANTHER" id="PTHR33877:SF2">
    <property type="entry name" value="OS07G0170200 PROTEIN"/>
    <property type="match status" value="1"/>
</dbReference>
<dbReference type="CDD" id="cd00085">
    <property type="entry name" value="HNHc"/>
    <property type="match status" value="1"/>
</dbReference>